<proteinExistence type="predicted"/>
<protein>
    <submittedName>
        <fullName evidence="1">Transposase</fullName>
    </submittedName>
</protein>
<accession>A0A2N6CXU2</accession>
<comment type="caution">
    <text evidence="1">The sequence shown here is derived from an EMBL/GenBank/DDBJ whole genome shotgun (WGS) entry which is preliminary data.</text>
</comment>
<sequence>MARYKEYNYDQVKMIPVAFDRQILPGSFEYSLSYLIDHELDLTS</sequence>
<evidence type="ECO:0000313" key="2">
    <source>
        <dbReference type="Proteomes" id="UP000235015"/>
    </source>
</evidence>
<gene>
    <name evidence="1" type="ORF">C0630_06935</name>
</gene>
<dbReference type="AlphaFoldDB" id="A0A2N6CXU2"/>
<evidence type="ECO:0000313" key="1">
    <source>
        <dbReference type="EMBL" id="PLX62141.1"/>
    </source>
</evidence>
<dbReference type="EMBL" id="PKUN01000008">
    <property type="protein sequence ID" value="PLX62141.1"/>
    <property type="molecule type" value="Genomic_DNA"/>
</dbReference>
<reference evidence="1 2" key="1">
    <citation type="submission" date="2017-11" db="EMBL/GenBank/DDBJ databases">
        <title>Genome-resolved metagenomics identifies genetic mobility, metabolic interactions, and unexpected diversity in perchlorate-reducing communities.</title>
        <authorList>
            <person name="Barnum T.P."/>
            <person name="Figueroa I.A."/>
            <person name="Carlstrom C.I."/>
            <person name="Lucas L.N."/>
            <person name="Engelbrektson A.L."/>
            <person name="Coates J.D."/>
        </authorList>
    </citation>
    <scope>NUCLEOTIDE SEQUENCE [LARGE SCALE GENOMIC DNA]</scope>
    <source>
        <strain evidence="1">BM301</strain>
    </source>
</reference>
<feature type="non-terminal residue" evidence="1">
    <location>
        <position position="44"/>
    </location>
</feature>
<dbReference type="Proteomes" id="UP000235015">
    <property type="component" value="Unassembled WGS sequence"/>
</dbReference>
<name>A0A2N6CXU2_9GAMM</name>
<organism evidence="1 2">
    <name type="scientific">Sedimenticola selenatireducens</name>
    <dbReference type="NCBI Taxonomy" id="191960"/>
    <lineage>
        <taxon>Bacteria</taxon>
        <taxon>Pseudomonadati</taxon>
        <taxon>Pseudomonadota</taxon>
        <taxon>Gammaproteobacteria</taxon>
        <taxon>Chromatiales</taxon>
        <taxon>Sedimenticolaceae</taxon>
        <taxon>Sedimenticola</taxon>
    </lineage>
</organism>